<dbReference type="InterPro" id="IPR030678">
    <property type="entry name" value="Peptide/Ni-bd"/>
</dbReference>
<dbReference type="GO" id="GO:0015833">
    <property type="term" value="P:peptide transport"/>
    <property type="evidence" value="ECO:0007669"/>
    <property type="project" value="TreeGrafter"/>
</dbReference>
<evidence type="ECO:0000256" key="1">
    <source>
        <dbReference type="ARBA" id="ARBA00005695"/>
    </source>
</evidence>
<dbReference type="Pfam" id="PF00496">
    <property type="entry name" value="SBP_bac_5"/>
    <property type="match status" value="1"/>
</dbReference>
<dbReference type="Gene3D" id="3.10.105.10">
    <property type="entry name" value="Dipeptide-binding Protein, Domain 3"/>
    <property type="match status" value="1"/>
</dbReference>
<dbReference type="KEGG" id="cfus:CYFUS_001423"/>
<gene>
    <name evidence="5" type="ORF">CYFUS_001423</name>
</gene>
<dbReference type="PANTHER" id="PTHR30290">
    <property type="entry name" value="PERIPLASMIC BINDING COMPONENT OF ABC TRANSPORTER"/>
    <property type="match status" value="1"/>
</dbReference>
<evidence type="ECO:0000256" key="3">
    <source>
        <dbReference type="ARBA" id="ARBA00022729"/>
    </source>
</evidence>
<evidence type="ECO:0000259" key="4">
    <source>
        <dbReference type="Pfam" id="PF00496"/>
    </source>
</evidence>
<dbReference type="SUPFAM" id="SSF53850">
    <property type="entry name" value="Periplasmic binding protein-like II"/>
    <property type="match status" value="1"/>
</dbReference>
<name>A0A250IW96_9BACT</name>
<evidence type="ECO:0000313" key="5">
    <source>
        <dbReference type="EMBL" id="ATB36009.1"/>
    </source>
</evidence>
<organism evidence="5 6">
    <name type="scientific">Cystobacter fuscus</name>
    <dbReference type="NCBI Taxonomy" id="43"/>
    <lineage>
        <taxon>Bacteria</taxon>
        <taxon>Pseudomonadati</taxon>
        <taxon>Myxococcota</taxon>
        <taxon>Myxococcia</taxon>
        <taxon>Myxococcales</taxon>
        <taxon>Cystobacterineae</taxon>
        <taxon>Archangiaceae</taxon>
        <taxon>Cystobacter</taxon>
    </lineage>
</organism>
<dbReference type="RefSeq" id="WP_232537416.1">
    <property type="nucleotide sequence ID" value="NZ_CP022098.1"/>
</dbReference>
<dbReference type="InterPro" id="IPR039424">
    <property type="entry name" value="SBP_5"/>
</dbReference>
<dbReference type="PANTHER" id="PTHR30290:SF9">
    <property type="entry name" value="OLIGOPEPTIDE-BINDING PROTEIN APPA"/>
    <property type="match status" value="1"/>
</dbReference>
<accession>A0A250IW96</accession>
<sequence length="510" mass="56000">MAFVMALVVTLGSGCRAEPPLEGITVLIEAPPDSLDSRLALTAMGQRLSQLLTPGLVTVDDSGRPVPDLAESFQELSPTLVEFTLRPGLTFHDGNPLTAWDVKATYDSVREPALASPRAERYSALEWVEVKNARTVRFHLRQPFAPLLADLSLGILPARRASAAFKQAQDEAPVGAGPFRFESQPDEEHLALVPFAGYFRGAPAIPRLHFRVVRDETTRVLELLKGRADLVLNALSPATLPALEREPSLRVLTRPGTGLAYLGMNLREGALADARVRRALCHLIDVEPLVTYKLHGLARPAQGLLPRTNWAWAPVSGCRYAPEEAARLLDEAGYPDPDGPGGAPRLTLQLKTSTDRLRRSIALVLREQLGRGGVAVEVRSLEFATFFNDVRRGNFELFTLKWASVVEPDLMRGAYHSANVPSEKNHFGGLNRGALEDAALDALLDEASRVPTPERLRLYARAQERLDELVPVVPLWHEDSVAVVSRRLQDFEPSPHGFFTPLARARQVGP</sequence>
<reference evidence="5 6" key="1">
    <citation type="submission" date="2017-06" db="EMBL/GenBank/DDBJ databases">
        <title>Sequencing and comparative analysis of myxobacterial genomes.</title>
        <authorList>
            <person name="Rupp O."/>
            <person name="Goesmann A."/>
            <person name="Sogaard-Andersen L."/>
        </authorList>
    </citation>
    <scope>NUCLEOTIDE SEQUENCE [LARGE SCALE GENOMIC DNA]</scope>
    <source>
        <strain evidence="5 6">DSM 52655</strain>
    </source>
</reference>
<protein>
    <submittedName>
        <fullName evidence="5">Peptide ABC transporter substrate-binding protein</fullName>
    </submittedName>
</protein>
<dbReference type="Proteomes" id="UP000217257">
    <property type="component" value="Chromosome"/>
</dbReference>
<dbReference type="GO" id="GO:0043190">
    <property type="term" value="C:ATP-binding cassette (ABC) transporter complex"/>
    <property type="evidence" value="ECO:0007669"/>
    <property type="project" value="InterPro"/>
</dbReference>
<evidence type="ECO:0000256" key="2">
    <source>
        <dbReference type="ARBA" id="ARBA00022448"/>
    </source>
</evidence>
<dbReference type="Gene3D" id="3.90.76.10">
    <property type="entry name" value="Dipeptide-binding Protein, Domain 1"/>
    <property type="match status" value="1"/>
</dbReference>
<keyword evidence="2" id="KW-0813">Transport</keyword>
<dbReference type="PIRSF" id="PIRSF002741">
    <property type="entry name" value="MppA"/>
    <property type="match status" value="1"/>
</dbReference>
<dbReference type="GO" id="GO:1904680">
    <property type="term" value="F:peptide transmembrane transporter activity"/>
    <property type="evidence" value="ECO:0007669"/>
    <property type="project" value="TreeGrafter"/>
</dbReference>
<dbReference type="EMBL" id="CP022098">
    <property type="protein sequence ID" value="ATB36009.1"/>
    <property type="molecule type" value="Genomic_DNA"/>
</dbReference>
<proteinExistence type="inferred from homology"/>
<dbReference type="CDD" id="cd00995">
    <property type="entry name" value="PBP2_NikA_DppA_OppA_like"/>
    <property type="match status" value="1"/>
</dbReference>
<dbReference type="Gene3D" id="3.40.190.10">
    <property type="entry name" value="Periplasmic binding protein-like II"/>
    <property type="match status" value="1"/>
</dbReference>
<dbReference type="AlphaFoldDB" id="A0A250IW96"/>
<feature type="domain" description="Solute-binding protein family 5" evidence="4">
    <location>
        <begin position="65"/>
        <end position="406"/>
    </location>
</feature>
<comment type="similarity">
    <text evidence="1">Belongs to the bacterial solute-binding protein 5 family.</text>
</comment>
<dbReference type="InterPro" id="IPR000914">
    <property type="entry name" value="SBP_5_dom"/>
</dbReference>
<dbReference type="GO" id="GO:0030288">
    <property type="term" value="C:outer membrane-bounded periplasmic space"/>
    <property type="evidence" value="ECO:0007669"/>
    <property type="project" value="UniProtKB-ARBA"/>
</dbReference>
<keyword evidence="3" id="KW-0732">Signal</keyword>
<evidence type="ECO:0000313" key="6">
    <source>
        <dbReference type="Proteomes" id="UP000217257"/>
    </source>
</evidence>